<dbReference type="AlphaFoldDB" id="A9NNM0"/>
<organism evidence="1">
    <name type="scientific">Picea sitchensis</name>
    <name type="common">Sitka spruce</name>
    <name type="synonym">Pinus sitchensis</name>
    <dbReference type="NCBI Taxonomy" id="3332"/>
    <lineage>
        <taxon>Eukaryota</taxon>
        <taxon>Viridiplantae</taxon>
        <taxon>Streptophyta</taxon>
        <taxon>Embryophyta</taxon>
        <taxon>Tracheophyta</taxon>
        <taxon>Spermatophyta</taxon>
        <taxon>Pinopsida</taxon>
        <taxon>Pinidae</taxon>
        <taxon>Conifers I</taxon>
        <taxon>Pinales</taxon>
        <taxon>Pinaceae</taxon>
        <taxon>Picea</taxon>
    </lineage>
</organism>
<protein>
    <submittedName>
        <fullName evidence="1">Uncharacterized protein</fullName>
    </submittedName>
</protein>
<proteinExistence type="evidence at transcript level"/>
<name>A9NNM0_PICSI</name>
<sequence>MYWNIYINESDRGAVTRAPVADPIGFPAVECLFERWVCFRMVIKVSFLIV</sequence>
<evidence type="ECO:0000313" key="1">
    <source>
        <dbReference type="EMBL" id="ABK22231.1"/>
    </source>
</evidence>
<dbReference type="EMBL" id="EF082880">
    <property type="protein sequence ID" value="ABK22231.1"/>
    <property type="molecule type" value="mRNA"/>
</dbReference>
<accession>A9NNM0</accession>
<reference evidence="1" key="1">
    <citation type="journal article" date="2008" name="BMC Genomics">
        <title>A conifer genomics resource of 200,000 spruce (Picea spp.) ESTs and 6,464 high-quality, sequence-finished full-length cDNAs for Sitka spruce (Picea sitchensis).</title>
        <authorList>
            <person name="Ralph S.G."/>
            <person name="Chun H.J."/>
            <person name="Kolosova N."/>
            <person name="Cooper D."/>
            <person name="Oddy C."/>
            <person name="Ritland C.E."/>
            <person name="Kirkpatrick R."/>
            <person name="Moore R."/>
            <person name="Barber S."/>
            <person name="Holt R.A."/>
            <person name="Jones S.J."/>
            <person name="Marra M.A."/>
            <person name="Douglas C.J."/>
            <person name="Ritland K."/>
            <person name="Bohlmann J."/>
        </authorList>
    </citation>
    <scope>NUCLEOTIDE SEQUENCE</scope>
    <source>
        <tissue evidence="1">Bark</tissue>
    </source>
</reference>